<organism evidence="1 2">
    <name type="scientific">Trichocladium antarcticum</name>
    <dbReference type="NCBI Taxonomy" id="1450529"/>
    <lineage>
        <taxon>Eukaryota</taxon>
        <taxon>Fungi</taxon>
        <taxon>Dikarya</taxon>
        <taxon>Ascomycota</taxon>
        <taxon>Pezizomycotina</taxon>
        <taxon>Sordariomycetes</taxon>
        <taxon>Sordariomycetidae</taxon>
        <taxon>Sordariales</taxon>
        <taxon>Chaetomiaceae</taxon>
        <taxon>Trichocladium</taxon>
    </lineage>
</organism>
<comment type="caution">
    <text evidence="1">The sequence shown here is derived from an EMBL/GenBank/DDBJ whole genome shotgun (WGS) entry which is preliminary data.</text>
</comment>
<reference evidence="1" key="1">
    <citation type="journal article" date="2023" name="Mol. Phylogenet. Evol.">
        <title>Genome-scale phylogeny and comparative genomics of the fungal order Sordariales.</title>
        <authorList>
            <person name="Hensen N."/>
            <person name="Bonometti L."/>
            <person name="Westerberg I."/>
            <person name="Brannstrom I.O."/>
            <person name="Guillou S."/>
            <person name="Cros-Aarteil S."/>
            <person name="Calhoun S."/>
            <person name="Haridas S."/>
            <person name="Kuo A."/>
            <person name="Mondo S."/>
            <person name="Pangilinan J."/>
            <person name="Riley R."/>
            <person name="LaButti K."/>
            <person name="Andreopoulos B."/>
            <person name="Lipzen A."/>
            <person name="Chen C."/>
            <person name="Yan M."/>
            <person name="Daum C."/>
            <person name="Ng V."/>
            <person name="Clum A."/>
            <person name="Steindorff A."/>
            <person name="Ohm R.A."/>
            <person name="Martin F."/>
            <person name="Silar P."/>
            <person name="Natvig D.O."/>
            <person name="Lalanne C."/>
            <person name="Gautier V."/>
            <person name="Ament-Velasquez S.L."/>
            <person name="Kruys A."/>
            <person name="Hutchinson M.I."/>
            <person name="Powell A.J."/>
            <person name="Barry K."/>
            <person name="Miller A.N."/>
            <person name="Grigoriev I.V."/>
            <person name="Debuchy R."/>
            <person name="Gladieux P."/>
            <person name="Hiltunen Thoren M."/>
            <person name="Johannesson H."/>
        </authorList>
    </citation>
    <scope>NUCLEOTIDE SEQUENCE</scope>
    <source>
        <strain evidence="1">CBS 123565</strain>
    </source>
</reference>
<sequence length="154" mass="17150">MFYVELARRHEDAHHVCSIVDGQFWIPSSPRQCPSLAWNWSRFCHTHQQMQQTRRANLGASTPSEILHPHSCLLFIPAQLLLPFPRTRGPKAAASCKLPPADSLSKSVDEALRSWGINLIRRRGIPSHLLVRNATKARASCTGDHLQANGTGGQ</sequence>
<dbReference type="Proteomes" id="UP001304895">
    <property type="component" value="Unassembled WGS sequence"/>
</dbReference>
<evidence type="ECO:0000313" key="1">
    <source>
        <dbReference type="EMBL" id="KAK4131727.1"/>
    </source>
</evidence>
<accession>A0AAN6UEX0</accession>
<proteinExistence type="predicted"/>
<protein>
    <submittedName>
        <fullName evidence="1">Uncharacterized protein</fullName>
    </submittedName>
</protein>
<dbReference type="AlphaFoldDB" id="A0AAN6UEX0"/>
<evidence type="ECO:0000313" key="2">
    <source>
        <dbReference type="Proteomes" id="UP001304895"/>
    </source>
</evidence>
<reference evidence="1" key="2">
    <citation type="submission" date="2023-05" db="EMBL/GenBank/DDBJ databases">
        <authorList>
            <consortium name="Lawrence Berkeley National Laboratory"/>
            <person name="Steindorff A."/>
            <person name="Hensen N."/>
            <person name="Bonometti L."/>
            <person name="Westerberg I."/>
            <person name="Brannstrom I.O."/>
            <person name="Guillou S."/>
            <person name="Cros-Aarteil S."/>
            <person name="Calhoun S."/>
            <person name="Haridas S."/>
            <person name="Kuo A."/>
            <person name="Mondo S."/>
            <person name="Pangilinan J."/>
            <person name="Riley R."/>
            <person name="Labutti K."/>
            <person name="Andreopoulos B."/>
            <person name="Lipzen A."/>
            <person name="Chen C."/>
            <person name="Yanf M."/>
            <person name="Daum C."/>
            <person name="Ng V."/>
            <person name="Clum A."/>
            <person name="Ohm R."/>
            <person name="Martin F."/>
            <person name="Silar P."/>
            <person name="Natvig D."/>
            <person name="Lalanne C."/>
            <person name="Gautier V."/>
            <person name="Ament-Velasquez S.L."/>
            <person name="Kruys A."/>
            <person name="Hutchinson M.I."/>
            <person name="Powell A.J."/>
            <person name="Barry K."/>
            <person name="Miller A.N."/>
            <person name="Grigoriev I.V."/>
            <person name="Debuchy R."/>
            <person name="Gladieux P."/>
            <person name="Thoren M.H."/>
            <person name="Johannesson H."/>
        </authorList>
    </citation>
    <scope>NUCLEOTIDE SEQUENCE</scope>
    <source>
        <strain evidence="1">CBS 123565</strain>
    </source>
</reference>
<dbReference type="EMBL" id="MU853422">
    <property type="protein sequence ID" value="KAK4131727.1"/>
    <property type="molecule type" value="Genomic_DNA"/>
</dbReference>
<gene>
    <name evidence="1" type="ORF">BT67DRAFT_149366</name>
</gene>
<name>A0AAN6UEX0_9PEZI</name>
<keyword evidence="2" id="KW-1185">Reference proteome</keyword>